<proteinExistence type="predicted"/>
<gene>
    <name evidence="1" type="ORF">BT96DRAFT_257677</name>
</gene>
<evidence type="ECO:0000313" key="1">
    <source>
        <dbReference type="EMBL" id="KAE9392887.1"/>
    </source>
</evidence>
<keyword evidence="2" id="KW-1185">Reference proteome</keyword>
<accession>A0A6A4H6T3</accession>
<name>A0A6A4H6T3_9AGAR</name>
<dbReference type="EMBL" id="ML769585">
    <property type="protein sequence ID" value="KAE9392887.1"/>
    <property type="molecule type" value="Genomic_DNA"/>
</dbReference>
<protein>
    <submittedName>
        <fullName evidence="1">Uncharacterized protein</fullName>
    </submittedName>
</protein>
<reference evidence="1" key="1">
    <citation type="journal article" date="2019" name="Environ. Microbiol.">
        <title>Fungal ecological strategies reflected in gene transcription - a case study of two litter decomposers.</title>
        <authorList>
            <person name="Barbi F."/>
            <person name="Kohler A."/>
            <person name="Barry K."/>
            <person name="Baskaran P."/>
            <person name="Daum C."/>
            <person name="Fauchery L."/>
            <person name="Ihrmark K."/>
            <person name="Kuo A."/>
            <person name="LaButti K."/>
            <person name="Lipzen A."/>
            <person name="Morin E."/>
            <person name="Grigoriev I.V."/>
            <person name="Henrissat B."/>
            <person name="Lindahl B."/>
            <person name="Martin F."/>
        </authorList>
    </citation>
    <scope>NUCLEOTIDE SEQUENCE</scope>
    <source>
        <strain evidence="1">JB14</strain>
    </source>
</reference>
<dbReference type="AlphaFoldDB" id="A0A6A4H6T3"/>
<sequence length="140" mass="15995">MPTPFTASLTASFFGLDLNMKGYLSDFPIMSDVLRRLGTVRLHANCIALVQFDRQRLLRLEVSGRVGDVQSIVGALERVTRKSQYIIHSLFISVPMLFRREEFSNFLSALSTQAPDLQNLTIKRRPNGWITLRIQFTYAD</sequence>
<evidence type="ECO:0000313" key="2">
    <source>
        <dbReference type="Proteomes" id="UP000799118"/>
    </source>
</evidence>
<organism evidence="1 2">
    <name type="scientific">Gymnopus androsaceus JB14</name>
    <dbReference type="NCBI Taxonomy" id="1447944"/>
    <lineage>
        <taxon>Eukaryota</taxon>
        <taxon>Fungi</taxon>
        <taxon>Dikarya</taxon>
        <taxon>Basidiomycota</taxon>
        <taxon>Agaricomycotina</taxon>
        <taxon>Agaricomycetes</taxon>
        <taxon>Agaricomycetidae</taxon>
        <taxon>Agaricales</taxon>
        <taxon>Marasmiineae</taxon>
        <taxon>Omphalotaceae</taxon>
        <taxon>Gymnopus</taxon>
    </lineage>
</organism>
<dbReference type="Proteomes" id="UP000799118">
    <property type="component" value="Unassembled WGS sequence"/>
</dbReference>